<evidence type="ECO:0000313" key="5">
    <source>
        <dbReference type="EMBL" id="GGM73312.1"/>
    </source>
</evidence>
<evidence type="ECO:0000256" key="3">
    <source>
        <dbReference type="ARBA" id="ARBA00022840"/>
    </source>
</evidence>
<dbReference type="PANTHER" id="PTHR34698">
    <property type="entry name" value="5-OXOPROLINASE SUBUNIT B"/>
    <property type="match status" value="1"/>
</dbReference>
<dbReference type="InterPro" id="IPR029000">
    <property type="entry name" value="Cyclophilin-like_dom_sf"/>
</dbReference>
<name>A0A8J3CJT9_9PSEU</name>
<evidence type="ECO:0000256" key="2">
    <source>
        <dbReference type="ARBA" id="ARBA00022801"/>
    </source>
</evidence>
<comment type="caution">
    <text evidence="5">The sequence shown here is derived from an EMBL/GenBank/DDBJ whole genome shotgun (WGS) entry which is preliminary data.</text>
</comment>
<accession>A0A8J3CJT9</accession>
<reference evidence="5" key="2">
    <citation type="submission" date="2020-09" db="EMBL/GenBank/DDBJ databases">
        <authorList>
            <person name="Sun Q."/>
            <person name="Zhou Y."/>
        </authorList>
    </citation>
    <scope>NUCLEOTIDE SEQUENCE</scope>
    <source>
        <strain evidence="5">CGMCC 4.5737</strain>
    </source>
</reference>
<dbReference type="GO" id="GO:0016787">
    <property type="term" value="F:hydrolase activity"/>
    <property type="evidence" value="ECO:0007669"/>
    <property type="project" value="UniProtKB-KW"/>
</dbReference>
<dbReference type="EMBL" id="BMMK01000030">
    <property type="protein sequence ID" value="GGM73312.1"/>
    <property type="molecule type" value="Genomic_DNA"/>
</dbReference>
<dbReference type="Pfam" id="PF02682">
    <property type="entry name" value="CT_C_D"/>
    <property type="match status" value="1"/>
</dbReference>
<dbReference type="InterPro" id="IPR010016">
    <property type="entry name" value="PxpB"/>
</dbReference>
<keyword evidence="2 5" id="KW-0378">Hydrolase</keyword>
<dbReference type="PANTHER" id="PTHR34698:SF2">
    <property type="entry name" value="5-OXOPROLINASE SUBUNIT B"/>
    <property type="match status" value="1"/>
</dbReference>
<sequence length="206" mass="21757">MELRHCGPDAALVELSSLDEVAAVRAGLAEAAEHGELPGLLELVPAARTVLVTVRPGSNGLHALREVLSRLDPTRAPERTPREVVLPVSYDGPDLDLVAETAGLARDEVVALHTAASYSVAFCGFAPGFAYLVGLPEPLRQPRLANPRTTVPAGSVGVAGEFTAAYPRSSPGGWRLIGRTDATLFDPRRDPPALLSPGDRVRFEVA</sequence>
<dbReference type="RefSeq" id="WP_189060860.1">
    <property type="nucleotide sequence ID" value="NZ_BMMK01000030.1"/>
</dbReference>
<dbReference type="GO" id="GO:0005524">
    <property type="term" value="F:ATP binding"/>
    <property type="evidence" value="ECO:0007669"/>
    <property type="project" value="UniProtKB-KW"/>
</dbReference>
<dbReference type="Proteomes" id="UP000637578">
    <property type="component" value="Unassembled WGS sequence"/>
</dbReference>
<evidence type="ECO:0000313" key="6">
    <source>
        <dbReference type="Proteomes" id="UP000637578"/>
    </source>
</evidence>
<proteinExistence type="predicted"/>
<dbReference type="InterPro" id="IPR003833">
    <property type="entry name" value="CT_C_D"/>
</dbReference>
<dbReference type="SUPFAM" id="SSF160467">
    <property type="entry name" value="PH0987 N-terminal domain-like"/>
    <property type="match status" value="1"/>
</dbReference>
<dbReference type="NCBIfam" id="TIGR00370">
    <property type="entry name" value="5-oxoprolinase subunit PxpB"/>
    <property type="match status" value="1"/>
</dbReference>
<dbReference type="Gene3D" id="2.40.100.10">
    <property type="entry name" value="Cyclophilin-like"/>
    <property type="match status" value="1"/>
</dbReference>
<dbReference type="SUPFAM" id="SSF50891">
    <property type="entry name" value="Cyclophilin-like"/>
    <property type="match status" value="1"/>
</dbReference>
<dbReference type="AlphaFoldDB" id="A0A8J3CJT9"/>
<dbReference type="Gene3D" id="3.30.1360.40">
    <property type="match status" value="1"/>
</dbReference>
<gene>
    <name evidence="5" type="ORF">GCM10012275_49890</name>
</gene>
<reference evidence="5" key="1">
    <citation type="journal article" date="2014" name="Int. J. Syst. Evol. Microbiol.">
        <title>Complete genome sequence of Corynebacterium casei LMG S-19264T (=DSM 44701T), isolated from a smear-ripened cheese.</title>
        <authorList>
            <consortium name="US DOE Joint Genome Institute (JGI-PGF)"/>
            <person name="Walter F."/>
            <person name="Albersmeier A."/>
            <person name="Kalinowski J."/>
            <person name="Ruckert C."/>
        </authorList>
    </citation>
    <scope>NUCLEOTIDE SEQUENCE</scope>
    <source>
        <strain evidence="5">CGMCC 4.5737</strain>
    </source>
</reference>
<keyword evidence="3" id="KW-0067">ATP-binding</keyword>
<evidence type="ECO:0000256" key="1">
    <source>
        <dbReference type="ARBA" id="ARBA00022741"/>
    </source>
</evidence>
<organism evidence="5 6">
    <name type="scientific">Longimycelium tulufanense</name>
    <dbReference type="NCBI Taxonomy" id="907463"/>
    <lineage>
        <taxon>Bacteria</taxon>
        <taxon>Bacillati</taxon>
        <taxon>Actinomycetota</taxon>
        <taxon>Actinomycetes</taxon>
        <taxon>Pseudonocardiales</taxon>
        <taxon>Pseudonocardiaceae</taxon>
        <taxon>Longimycelium</taxon>
    </lineage>
</organism>
<feature type="domain" description="Carboxyltransferase" evidence="4">
    <location>
        <begin position="1"/>
        <end position="195"/>
    </location>
</feature>
<evidence type="ECO:0000259" key="4">
    <source>
        <dbReference type="SMART" id="SM00796"/>
    </source>
</evidence>
<keyword evidence="1" id="KW-0547">Nucleotide-binding</keyword>
<dbReference type="SMART" id="SM00796">
    <property type="entry name" value="AHS1"/>
    <property type="match status" value="1"/>
</dbReference>
<protein>
    <submittedName>
        <fullName evidence="5">Allophanate hydrolase</fullName>
    </submittedName>
</protein>
<keyword evidence="6" id="KW-1185">Reference proteome</keyword>